<evidence type="ECO:0008006" key="3">
    <source>
        <dbReference type="Google" id="ProtNLM"/>
    </source>
</evidence>
<gene>
    <name evidence="1" type="ordered locus">Cyan7822_3546</name>
</gene>
<name>E0UFB7_GLOV7</name>
<keyword evidence="2" id="KW-1185">Reference proteome</keyword>
<proteinExistence type="predicted"/>
<reference evidence="2" key="1">
    <citation type="journal article" date="2011" name="MBio">
        <title>Novel metabolic attributes of the genus Cyanothece, comprising a group of unicellular nitrogen-fixing Cyanobacteria.</title>
        <authorList>
            <person name="Bandyopadhyay A."/>
            <person name="Elvitigala T."/>
            <person name="Welsh E."/>
            <person name="Stockel J."/>
            <person name="Liberton M."/>
            <person name="Min H."/>
            <person name="Sherman L.A."/>
            <person name="Pakrasi H.B."/>
        </authorList>
    </citation>
    <scope>NUCLEOTIDE SEQUENCE [LARGE SCALE GENOMIC DNA]</scope>
    <source>
        <strain evidence="2">PCC 7822</strain>
    </source>
</reference>
<dbReference type="KEGG" id="cyj:Cyan7822_3546"/>
<dbReference type="HOGENOM" id="CLU_090272_0_0_3"/>
<dbReference type="eggNOG" id="COG4096">
    <property type="taxonomic scope" value="Bacteria"/>
</dbReference>
<dbReference type="AlphaFoldDB" id="E0UFB7"/>
<accession>E0UFB7</accession>
<dbReference type="RefSeq" id="WP_013323557.1">
    <property type="nucleotide sequence ID" value="NC_014501.1"/>
</dbReference>
<dbReference type="STRING" id="497965.Cyan7822_3546"/>
<evidence type="ECO:0000313" key="2">
    <source>
        <dbReference type="Proteomes" id="UP000008206"/>
    </source>
</evidence>
<sequence length="211" mass="24081">MPILQARNLTIADVERLLGFQKRRNGRFESFLSLPEITEVEEQELLKIQEDFERYLDEDASEGQVKLVAIAPLLRLAGFYNYPIQIKVENNIDSIEIEDEKGITIAGRFDIIAINKQEQIADNVYFWVLAIESKRSAINAVAGLPQLLTYAYKSLEYQEAVWGLTTNGMHYQFVYIQQGNPPIYLSMPILSLLELESGLQLLQVLKAISQL</sequence>
<evidence type="ECO:0000313" key="1">
    <source>
        <dbReference type="EMBL" id="ADN15488.1"/>
    </source>
</evidence>
<dbReference type="EMBL" id="CP002198">
    <property type="protein sequence ID" value="ADN15488.1"/>
    <property type="molecule type" value="Genomic_DNA"/>
</dbReference>
<dbReference type="OrthoDB" id="511707at2"/>
<dbReference type="Proteomes" id="UP000008206">
    <property type="component" value="Chromosome"/>
</dbReference>
<organism evidence="1 2">
    <name type="scientific">Gloeothece verrucosa (strain PCC 7822)</name>
    <name type="common">Cyanothece sp. (strain PCC 7822)</name>
    <dbReference type="NCBI Taxonomy" id="497965"/>
    <lineage>
        <taxon>Bacteria</taxon>
        <taxon>Bacillati</taxon>
        <taxon>Cyanobacteriota</taxon>
        <taxon>Cyanophyceae</taxon>
        <taxon>Oscillatoriophycideae</taxon>
        <taxon>Chroococcales</taxon>
        <taxon>Aphanothecaceae</taxon>
        <taxon>Gloeothece</taxon>
        <taxon>Gloeothece verrucosa</taxon>
    </lineage>
</organism>
<protein>
    <recommendedName>
        <fullName evidence="3">Restriction endonuclease, type I, EcoRI, R subunit/Type III</fullName>
    </recommendedName>
</protein>